<gene>
    <name evidence="2" type="ORF">BBJ29_006412</name>
    <name evidence="1" type="ORF">BBP00_00007786</name>
</gene>
<dbReference type="OrthoDB" id="129463at2759"/>
<dbReference type="Proteomes" id="UP000284657">
    <property type="component" value="Unassembled WGS sequence"/>
</dbReference>
<evidence type="ECO:0000313" key="1">
    <source>
        <dbReference type="EMBL" id="RLN56845.1"/>
    </source>
</evidence>
<dbReference type="EMBL" id="MBDO02000340">
    <property type="protein sequence ID" value="RLN56845.1"/>
    <property type="molecule type" value="Genomic_DNA"/>
</dbReference>
<comment type="caution">
    <text evidence="1">The sequence shown here is derived from an EMBL/GenBank/DDBJ whole genome shotgun (WGS) entry which is preliminary data.</text>
</comment>
<proteinExistence type="predicted"/>
<evidence type="ECO:0000313" key="2">
    <source>
        <dbReference type="EMBL" id="RLN67432.1"/>
    </source>
</evidence>
<dbReference type="EMBL" id="MBAD02000453">
    <property type="protein sequence ID" value="RLN67432.1"/>
    <property type="molecule type" value="Genomic_DNA"/>
</dbReference>
<organism evidence="1 3">
    <name type="scientific">Phytophthora kernoviae</name>
    <dbReference type="NCBI Taxonomy" id="325452"/>
    <lineage>
        <taxon>Eukaryota</taxon>
        <taxon>Sar</taxon>
        <taxon>Stramenopiles</taxon>
        <taxon>Oomycota</taxon>
        <taxon>Peronosporomycetes</taxon>
        <taxon>Peronosporales</taxon>
        <taxon>Peronosporaceae</taxon>
        <taxon>Phytophthora</taxon>
    </lineage>
</organism>
<dbReference type="AlphaFoldDB" id="A0A3F2RHE4"/>
<protein>
    <submittedName>
        <fullName evidence="1">Uncharacterized protein</fullName>
    </submittedName>
</protein>
<evidence type="ECO:0000313" key="3">
    <source>
        <dbReference type="Proteomes" id="UP000277300"/>
    </source>
</evidence>
<dbReference type="Proteomes" id="UP000277300">
    <property type="component" value="Unassembled WGS sequence"/>
</dbReference>
<evidence type="ECO:0000313" key="4">
    <source>
        <dbReference type="Proteomes" id="UP000284657"/>
    </source>
</evidence>
<sequence>MPSVLGAASARDTQCKKTNEVKAFLKNRVSASITCRLSRICQSQVVVDEIRHSAVMVKQCQLEVWHVVNIHVLRGLAENLPLPIFDQTFFNRCCTGVMSEA</sequence>
<name>A0A3F2RHE4_9STRA</name>
<accession>A0A3F2RHE4</accession>
<reference evidence="3 4" key="1">
    <citation type="submission" date="2018-07" db="EMBL/GenBank/DDBJ databases">
        <title>Genome sequencing of oomycete isolates from Chile give support for New Zealand origin for Phytophthora kernoviae and make available the first Nothophytophthora sp. genome.</title>
        <authorList>
            <person name="Studholme D.J."/>
            <person name="Sanfuentes E."/>
            <person name="Panda P."/>
            <person name="Hill R."/>
            <person name="Sambles C."/>
            <person name="Grant M."/>
            <person name="Williams N.M."/>
            <person name="Mcdougal R.L."/>
        </authorList>
    </citation>
    <scope>NUCLEOTIDE SEQUENCE [LARGE SCALE GENOMIC DNA]</scope>
    <source>
        <strain evidence="1">Chile6</strain>
        <strain evidence="2">Chile7</strain>
    </source>
</reference>